<dbReference type="FunFam" id="1.20.210.10:FF:000006">
    <property type="entry name" value="Cytochrome c oxidase subunit 1"/>
    <property type="match status" value="1"/>
</dbReference>
<keyword evidence="23" id="KW-1185">Reference proteome</keyword>
<keyword evidence="9 19" id="KW-0679">Respiratory chain</keyword>
<keyword evidence="12" id="KW-1278">Translocase</keyword>
<dbReference type="UniPathway" id="UPA00705"/>
<evidence type="ECO:0000256" key="17">
    <source>
        <dbReference type="ARBA" id="ARBA00023136"/>
    </source>
</evidence>
<dbReference type="EC" id="7.1.1.9" evidence="4 20"/>
<dbReference type="RefSeq" id="WP_066203145.1">
    <property type="nucleotide sequence ID" value="NZ_CBCSAS010000018.1"/>
</dbReference>
<dbReference type="Proteomes" id="UP000243024">
    <property type="component" value="Unassembled WGS sequence"/>
</dbReference>
<keyword evidence="10 19" id="KW-0812">Transmembrane</keyword>
<keyword evidence="7 20" id="KW-1003">Cell membrane</keyword>
<evidence type="ECO:0000256" key="2">
    <source>
        <dbReference type="ARBA" id="ARBA00004673"/>
    </source>
</evidence>
<keyword evidence="8 19" id="KW-0349">Heme</keyword>
<gene>
    <name evidence="22" type="ORF">SA87_01390</name>
</gene>
<evidence type="ECO:0000256" key="7">
    <source>
        <dbReference type="ARBA" id="ARBA00022475"/>
    </source>
</evidence>
<dbReference type="PANTHER" id="PTHR10422:SF44">
    <property type="entry name" value="CYTOCHROME C OXIDASE SUBUNIT 1"/>
    <property type="match status" value="1"/>
</dbReference>
<dbReference type="GO" id="GO:0020037">
    <property type="term" value="F:heme binding"/>
    <property type="evidence" value="ECO:0007669"/>
    <property type="project" value="InterPro"/>
</dbReference>
<feature type="transmembrane region" description="Helical" evidence="20">
    <location>
        <begin position="582"/>
        <end position="604"/>
    </location>
</feature>
<dbReference type="GO" id="GO:0006119">
    <property type="term" value="P:oxidative phosphorylation"/>
    <property type="evidence" value="ECO:0007669"/>
    <property type="project" value="UniProtKB-UniPathway"/>
</dbReference>
<feature type="transmembrane region" description="Helical" evidence="20">
    <location>
        <begin position="108"/>
        <end position="129"/>
    </location>
</feature>
<evidence type="ECO:0000256" key="13">
    <source>
        <dbReference type="ARBA" id="ARBA00022982"/>
    </source>
</evidence>
<evidence type="ECO:0000256" key="4">
    <source>
        <dbReference type="ARBA" id="ARBA00012949"/>
    </source>
</evidence>
<dbReference type="PROSITE" id="PS00077">
    <property type="entry name" value="COX1_CUB"/>
    <property type="match status" value="1"/>
</dbReference>
<keyword evidence="16 20" id="KW-0186">Copper</keyword>
<feature type="transmembrane region" description="Helical" evidence="20">
    <location>
        <begin position="71"/>
        <end position="96"/>
    </location>
</feature>
<evidence type="ECO:0000256" key="14">
    <source>
        <dbReference type="ARBA" id="ARBA00022989"/>
    </source>
</evidence>
<accession>A0A132MH11</accession>
<dbReference type="PROSITE" id="PS50855">
    <property type="entry name" value="COX1"/>
    <property type="match status" value="1"/>
</dbReference>
<feature type="transmembrane region" description="Helical" evidence="20">
    <location>
        <begin position="311"/>
        <end position="336"/>
    </location>
</feature>
<dbReference type="Gene3D" id="1.20.210.10">
    <property type="entry name" value="Cytochrome c oxidase-like, subunit I domain"/>
    <property type="match status" value="1"/>
</dbReference>
<feature type="transmembrane region" description="Helical" evidence="20">
    <location>
        <begin position="557"/>
        <end position="576"/>
    </location>
</feature>
<evidence type="ECO:0000256" key="10">
    <source>
        <dbReference type="ARBA" id="ARBA00022692"/>
    </source>
</evidence>
<evidence type="ECO:0000256" key="6">
    <source>
        <dbReference type="ARBA" id="ARBA00022448"/>
    </source>
</evidence>
<comment type="similarity">
    <text evidence="3 19">Belongs to the heme-copper respiratory oxidase family.</text>
</comment>
<evidence type="ECO:0000256" key="1">
    <source>
        <dbReference type="ARBA" id="ARBA00004651"/>
    </source>
</evidence>
<feature type="transmembrane region" description="Helical" evidence="20">
    <location>
        <begin position="242"/>
        <end position="266"/>
    </location>
</feature>
<evidence type="ECO:0000256" key="15">
    <source>
        <dbReference type="ARBA" id="ARBA00023004"/>
    </source>
</evidence>
<name>A0A132MH11_HYDSH</name>
<dbReference type="Gene3D" id="1.10.287.70">
    <property type="match status" value="1"/>
</dbReference>
<evidence type="ECO:0000256" key="9">
    <source>
        <dbReference type="ARBA" id="ARBA00022660"/>
    </source>
</evidence>
<dbReference type="GO" id="GO:0004129">
    <property type="term" value="F:cytochrome-c oxidase activity"/>
    <property type="evidence" value="ECO:0007669"/>
    <property type="project" value="UniProtKB-EC"/>
</dbReference>
<dbReference type="GO" id="GO:0005886">
    <property type="term" value="C:plasma membrane"/>
    <property type="evidence" value="ECO:0007669"/>
    <property type="project" value="UniProtKB-SubCell"/>
</dbReference>
<dbReference type="STRING" id="1484.SA87_01390"/>
<evidence type="ECO:0000259" key="21">
    <source>
        <dbReference type="PROSITE" id="PS50855"/>
    </source>
</evidence>
<reference evidence="22 23" key="1">
    <citation type="submission" date="2015-09" db="EMBL/GenBank/DDBJ databases">
        <title>Draft genome sequence of Hydrogenibacillus schlegelii DSM 2000.</title>
        <authorList>
            <person name="Hemp J."/>
        </authorList>
    </citation>
    <scope>NUCLEOTIDE SEQUENCE [LARGE SCALE GENOMIC DNA]</scope>
    <source>
        <strain evidence="22 23">MA 48</strain>
    </source>
</reference>
<feature type="transmembrane region" description="Helical" evidence="20">
    <location>
        <begin position="195"/>
        <end position="222"/>
    </location>
</feature>
<dbReference type="NCBIfam" id="TIGR02891">
    <property type="entry name" value="CtaD_CoxA"/>
    <property type="match status" value="1"/>
</dbReference>
<feature type="transmembrane region" description="Helical" evidence="20">
    <location>
        <begin position="420"/>
        <end position="445"/>
    </location>
</feature>
<evidence type="ECO:0000256" key="5">
    <source>
        <dbReference type="ARBA" id="ARBA00015947"/>
    </source>
</evidence>
<keyword evidence="15 20" id="KW-0408">Iron</keyword>
<dbReference type="InterPro" id="IPR023616">
    <property type="entry name" value="Cyt_c_oxase-like_su1_dom"/>
</dbReference>
<feature type="transmembrane region" description="Helical" evidence="20">
    <location>
        <begin position="278"/>
        <end position="299"/>
    </location>
</feature>
<evidence type="ECO:0000256" key="18">
    <source>
        <dbReference type="ARBA" id="ARBA00047816"/>
    </source>
</evidence>
<dbReference type="PANTHER" id="PTHR10422">
    <property type="entry name" value="CYTOCHROME C OXIDASE SUBUNIT 1"/>
    <property type="match status" value="1"/>
</dbReference>
<dbReference type="InterPro" id="IPR014241">
    <property type="entry name" value="Cyt_c_oxidase_su1_bac"/>
</dbReference>
<evidence type="ECO:0000256" key="8">
    <source>
        <dbReference type="ARBA" id="ARBA00022617"/>
    </source>
</evidence>
<dbReference type="GO" id="GO:0022904">
    <property type="term" value="P:respiratory electron transport chain"/>
    <property type="evidence" value="ECO:0007669"/>
    <property type="project" value="TreeGrafter"/>
</dbReference>
<comment type="caution">
    <text evidence="22">The sequence shown here is derived from an EMBL/GenBank/DDBJ whole genome shotgun (WGS) entry which is preliminary data.</text>
</comment>
<evidence type="ECO:0000256" key="16">
    <source>
        <dbReference type="ARBA" id="ARBA00023008"/>
    </source>
</evidence>
<dbReference type="PRINTS" id="PR01165">
    <property type="entry name" value="CYCOXIDASEI"/>
</dbReference>
<keyword evidence="14 20" id="KW-1133">Transmembrane helix</keyword>
<comment type="pathway">
    <text evidence="2 20">Energy metabolism; oxidative phosphorylation.</text>
</comment>
<proteinExistence type="inferred from homology"/>
<dbReference type="GO" id="GO:0015990">
    <property type="term" value="P:electron transport coupled proton transport"/>
    <property type="evidence" value="ECO:0007669"/>
    <property type="project" value="InterPro"/>
</dbReference>
<dbReference type="Pfam" id="PF00115">
    <property type="entry name" value="COX1"/>
    <property type="match status" value="1"/>
</dbReference>
<feature type="domain" description="Cytochrome oxidase subunit I profile" evidence="21">
    <location>
        <begin position="12"/>
        <end position="525"/>
    </location>
</feature>
<feature type="transmembrane region" description="Helical" evidence="20">
    <location>
        <begin position="157"/>
        <end position="183"/>
    </location>
</feature>
<dbReference type="CDD" id="cd01662">
    <property type="entry name" value="Ubiquinol_Oxidase_I"/>
    <property type="match status" value="1"/>
</dbReference>
<feature type="transmembrane region" description="Helical" evidence="20">
    <location>
        <begin position="383"/>
        <end position="408"/>
    </location>
</feature>
<feature type="transmembrane region" description="Helical" evidence="20">
    <location>
        <begin position="465"/>
        <end position="490"/>
    </location>
</feature>
<evidence type="ECO:0000256" key="20">
    <source>
        <dbReference type="RuleBase" id="RU363061"/>
    </source>
</evidence>
<dbReference type="InterPro" id="IPR036927">
    <property type="entry name" value="Cyt_c_oxase-like_su1_sf"/>
</dbReference>
<evidence type="ECO:0000256" key="12">
    <source>
        <dbReference type="ARBA" id="ARBA00022967"/>
    </source>
</evidence>
<protein>
    <recommendedName>
        <fullName evidence="5 20">Cytochrome c oxidase subunit 1</fullName>
        <ecNumber evidence="4 20">7.1.1.9</ecNumber>
    </recommendedName>
</protein>
<dbReference type="EMBL" id="JXBB01000060">
    <property type="protein sequence ID" value="OAR03413.1"/>
    <property type="molecule type" value="Genomic_DNA"/>
</dbReference>
<feature type="transmembrane region" description="Helical" evidence="20">
    <location>
        <begin position="348"/>
        <end position="371"/>
    </location>
</feature>
<keyword evidence="6 19" id="KW-0813">Transport</keyword>
<comment type="subcellular location">
    <subcellularLocation>
        <location evidence="1 20">Cell membrane</location>
        <topology evidence="1 20">Multi-pass membrane protein</topology>
    </subcellularLocation>
</comment>
<feature type="transmembrane region" description="Helical" evidence="20">
    <location>
        <begin position="32"/>
        <end position="51"/>
    </location>
</feature>
<evidence type="ECO:0000256" key="19">
    <source>
        <dbReference type="RuleBase" id="RU000370"/>
    </source>
</evidence>
<evidence type="ECO:0000256" key="3">
    <source>
        <dbReference type="ARBA" id="ARBA00009578"/>
    </source>
</evidence>
<dbReference type="InterPro" id="IPR023615">
    <property type="entry name" value="Cyt_c_Oxase_su1_BS"/>
</dbReference>
<evidence type="ECO:0000256" key="11">
    <source>
        <dbReference type="ARBA" id="ARBA00022723"/>
    </source>
</evidence>
<dbReference type="SUPFAM" id="SSF81442">
    <property type="entry name" value="Cytochrome c oxidase subunit I-like"/>
    <property type="match status" value="1"/>
</dbReference>
<sequence>MTTISVPVGGVRKKSLLWDYLTTVDHKKIAHLYFWTGLVYFLIGGLEALLIRTQLAVPLNHVLDGKAYNEVLAMHGTTMIFFVAMPLLFALMNAVVPLQIGARDLAFPFVNALSYWLYFFGALLTHVSFLTGDVPQGGWTGYFPLAHPDYTGYGMSYYAMGLQLSGLGTLLTGINFVATIVNHRAPGMTYMRMPLFTWTTLIASILTMFAFPPLTAGLFLMIYDQLFGGAAFDPAKGGNPIIWQHLFWIFGHPEVYIVALPAFGIFSEVIPVFSRKRLFGYPAMVVATALIAFFGFMVWVHHMFTVGLGPLANGVFGVATTIIAVPTGIKIFNWIFTMWGGKVRMTSAMLWSVGFIITFVMGGVTGVMMALPPADYQYHDTYFIVAHFHYVLIGGTVFSVFAGAYYWWPKMFGKLLNETLGKIHFWLFFIGFHLTFFIQHFLGLWGMQRRIFTYLPGQGFELPNLVSTIGAYTMALGVIVFAINIVYTFVKGKPAPADPWDGRTLEWATPTPVPEYNFARLPLIRGLDPFWLEKQAGNKTVPPAEPYADIHMPNPSILPFMMSLSLFIAGLGFIFKDQYHPSFLYLALFGVAATLLVMFLRSVIDDEGRHVPRELVEQEDAKGVSA</sequence>
<comment type="function">
    <text evidence="20">Cytochrome c oxidase is the component of the respiratory chain that catalyzes the reduction of oxygen to water. Subunits 1-3 form the functional core of the enzyme complex. CO I is the catalytic subunit of the enzyme. Electrons originating in cytochrome c are transferred via the copper A center of subunit 2 and heme A of subunit 1 to the bimetallic center formed by heme A3 and copper B.</text>
</comment>
<keyword evidence="17 20" id="KW-0472">Membrane</keyword>
<dbReference type="AlphaFoldDB" id="A0A132MH11"/>
<evidence type="ECO:0000313" key="23">
    <source>
        <dbReference type="Proteomes" id="UP000243024"/>
    </source>
</evidence>
<keyword evidence="11 20" id="KW-0479">Metal-binding</keyword>
<dbReference type="GO" id="GO:0046872">
    <property type="term" value="F:metal ion binding"/>
    <property type="evidence" value="ECO:0007669"/>
    <property type="project" value="UniProtKB-KW"/>
</dbReference>
<keyword evidence="13 19" id="KW-0249">Electron transport</keyword>
<organism evidence="22 23">
    <name type="scientific">Hydrogenibacillus schlegelii</name>
    <name type="common">Bacillus schlegelii</name>
    <dbReference type="NCBI Taxonomy" id="1484"/>
    <lineage>
        <taxon>Bacteria</taxon>
        <taxon>Bacillati</taxon>
        <taxon>Bacillota</taxon>
        <taxon>Bacilli</taxon>
        <taxon>Bacillales</taxon>
        <taxon>Bacillales Family X. Incertae Sedis</taxon>
        <taxon>Hydrogenibacillus</taxon>
    </lineage>
</organism>
<dbReference type="InterPro" id="IPR000883">
    <property type="entry name" value="Cyt_C_Oxase_1"/>
</dbReference>
<dbReference type="OrthoDB" id="9759913at2"/>
<evidence type="ECO:0000313" key="22">
    <source>
        <dbReference type="EMBL" id="OAR03413.1"/>
    </source>
</evidence>
<comment type="catalytic activity">
    <reaction evidence="18 20">
        <text>4 Fe(II)-[cytochrome c] + O2 + 8 H(+)(in) = 4 Fe(III)-[cytochrome c] + 2 H2O + 4 H(+)(out)</text>
        <dbReference type="Rhea" id="RHEA:11436"/>
        <dbReference type="Rhea" id="RHEA-COMP:10350"/>
        <dbReference type="Rhea" id="RHEA-COMP:14399"/>
        <dbReference type="ChEBI" id="CHEBI:15377"/>
        <dbReference type="ChEBI" id="CHEBI:15378"/>
        <dbReference type="ChEBI" id="CHEBI:15379"/>
        <dbReference type="ChEBI" id="CHEBI:29033"/>
        <dbReference type="ChEBI" id="CHEBI:29034"/>
        <dbReference type="EC" id="7.1.1.9"/>
    </reaction>
</comment>